<protein>
    <recommendedName>
        <fullName evidence="8">Aspartate aminotransferase family protein</fullName>
    </recommendedName>
</protein>
<dbReference type="InterPro" id="IPR050103">
    <property type="entry name" value="Class-III_PLP-dep_AT"/>
</dbReference>
<comment type="caution">
    <text evidence="6">The sequence shown here is derived from an EMBL/GenBank/DDBJ whole genome shotgun (WGS) entry which is preliminary data.</text>
</comment>
<dbReference type="Gene3D" id="3.90.1150.10">
    <property type="entry name" value="Aspartate Aminotransferase, domain 1"/>
    <property type="match status" value="1"/>
</dbReference>
<dbReference type="GO" id="GO:0030170">
    <property type="term" value="F:pyridoxal phosphate binding"/>
    <property type="evidence" value="ECO:0007669"/>
    <property type="project" value="InterPro"/>
</dbReference>
<dbReference type="InterPro" id="IPR049704">
    <property type="entry name" value="Aminotrans_3_PPA_site"/>
</dbReference>
<dbReference type="PROSITE" id="PS00600">
    <property type="entry name" value="AA_TRANSFER_CLASS_3"/>
    <property type="match status" value="1"/>
</dbReference>
<dbReference type="InterPro" id="IPR015424">
    <property type="entry name" value="PyrdxlP-dep_Trfase"/>
</dbReference>
<name>A0A2M7U092_9BACT</name>
<evidence type="ECO:0000256" key="5">
    <source>
        <dbReference type="RuleBase" id="RU003560"/>
    </source>
</evidence>
<keyword evidence="3" id="KW-0808">Transferase</keyword>
<dbReference type="AlphaFoldDB" id="A0A2M7U092"/>
<evidence type="ECO:0000256" key="3">
    <source>
        <dbReference type="ARBA" id="ARBA00022679"/>
    </source>
</evidence>
<dbReference type="InterPro" id="IPR005814">
    <property type="entry name" value="Aminotrans_3"/>
</dbReference>
<comment type="similarity">
    <text evidence="5">Belongs to the class-III pyridoxal-phosphate-dependent aminotransferase family.</text>
</comment>
<dbReference type="InterPro" id="IPR015422">
    <property type="entry name" value="PyrdxlP-dep_Trfase_small"/>
</dbReference>
<evidence type="ECO:0000313" key="6">
    <source>
        <dbReference type="EMBL" id="PIZ63490.1"/>
    </source>
</evidence>
<dbReference type="Gene3D" id="3.40.640.10">
    <property type="entry name" value="Type I PLP-dependent aspartate aminotransferase-like (Major domain)"/>
    <property type="match status" value="1"/>
</dbReference>
<comment type="cofactor">
    <cofactor evidence="1">
        <name>pyridoxal 5'-phosphate</name>
        <dbReference type="ChEBI" id="CHEBI:597326"/>
    </cofactor>
</comment>
<evidence type="ECO:0008006" key="8">
    <source>
        <dbReference type="Google" id="ProtNLM"/>
    </source>
</evidence>
<dbReference type="GO" id="GO:0042802">
    <property type="term" value="F:identical protein binding"/>
    <property type="evidence" value="ECO:0007669"/>
    <property type="project" value="TreeGrafter"/>
</dbReference>
<sequence>MRKKKQEGFLAHGDFVYRHDPIPVFVKAKGVYLEDTDGYRYFDAEAANGTVSLGFDSSILEEARKIQKNLPSIPSFCETEIRKKVAGKIGKMMLQITKKKGRIAFELGGAQGMELAIKIVRSNTKKTQLVVFEGGYHGRSAYTSQLSASHRYRKIMGDWRIPIARLPYPDFEQTYPGLSTDEARAIAIKQVERLLSTETAGLAIRSGEQDISALIIEPILNAGGIVMPDKKYLETVVKMFRKAGALIVVDEIFCGFYRTGKMFGFQHYTISPDIVVMSKAITNGIAPLSCVWGRDPYMLSAKFPPGTHSATYINNPGTLAIADVVLDRYQKWETKEKDIKKLERSLHDIIQKIVQSSALVKSGYSIGGIGRILLTENIAGNILDIALTIGRKNPIKGVHGLILASTGMAPNVIALNPPLNINTADVEILRKLLSQTFKVAETKYSVVSESS</sequence>
<dbReference type="Pfam" id="PF00202">
    <property type="entry name" value="Aminotran_3"/>
    <property type="match status" value="1"/>
</dbReference>
<gene>
    <name evidence="6" type="ORF">COY16_01935</name>
</gene>
<keyword evidence="4 5" id="KW-0663">Pyridoxal phosphate</keyword>
<accession>A0A2M7U092</accession>
<evidence type="ECO:0000256" key="4">
    <source>
        <dbReference type="ARBA" id="ARBA00022898"/>
    </source>
</evidence>
<dbReference type="GO" id="GO:0008483">
    <property type="term" value="F:transaminase activity"/>
    <property type="evidence" value="ECO:0007669"/>
    <property type="project" value="UniProtKB-KW"/>
</dbReference>
<proteinExistence type="inferred from homology"/>
<evidence type="ECO:0000256" key="2">
    <source>
        <dbReference type="ARBA" id="ARBA00022576"/>
    </source>
</evidence>
<dbReference type="EMBL" id="PFOB01000020">
    <property type="protein sequence ID" value="PIZ63490.1"/>
    <property type="molecule type" value="Genomic_DNA"/>
</dbReference>
<dbReference type="SUPFAM" id="SSF53383">
    <property type="entry name" value="PLP-dependent transferases"/>
    <property type="match status" value="1"/>
</dbReference>
<evidence type="ECO:0000313" key="7">
    <source>
        <dbReference type="Proteomes" id="UP000228503"/>
    </source>
</evidence>
<dbReference type="Proteomes" id="UP000228503">
    <property type="component" value="Unassembled WGS sequence"/>
</dbReference>
<dbReference type="InterPro" id="IPR015421">
    <property type="entry name" value="PyrdxlP-dep_Trfase_major"/>
</dbReference>
<dbReference type="PANTHER" id="PTHR11986:SF79">
    <property type="entry name" value="ACETYLORNITHINE AMINOTRANSFERASE, MITOCHONDRIAL"/>
    <property type="match status" value="1"/>
</dbReference>
<keyword evidence="2" id="KW-0032">Aminotransferase</keyword>
<dbReference type="PANTHER" id="PTHR11986">
    <property type="entry name" value="AMINOTRANSFERASE CLASS III"/>
    <property type="match status" value="1"/>
</dbReference>
<organism evidence="6 7">
    <name type="scientific">Candidatus Roizmanbacteria bacterium CG_4_10_14_0_2_um_filter_39_13</name>
    <dbReference type="NCBI Taxonomy" id="1974825"/>
    <lineage>
        <taxon>Bacteria</taxon>
        <taxon>Candidatus Roizmaniibacteriota</taxon>
    </lineage>
</organism>
<evidence type="ECO:0000256" key="1">
    <source>
        <dbReference type="ARBA" id="ARBA00001933"/>
    </source>
</evidence>
<reference evidence="7" key="1">
    <citation type="submission" date="2017-09" db="EMBL/GenBank/DDBJ databases">
        <title>Depth-based differentiation of microbial function through sediment-hosted aquifers and enrichment of novel symbionts in the deep terrestrial subsurface.</title>
        <authorList>
            <person name="Probst A.J."/>
            <person name="Ladd B."/>
            <person name="Jarett J.K."/>
            <person name="Geller-Mcgrath D.E."/>
            <person name="Sieber C.M.K."/>
            <person name="Emerson J.B."/>
            <person name="Anantharaman K."/>
            <person name="Thomas B.C."/>
            <person name="Malmstrom R."/>
            <person name="Stieglmeier M."/>
            <person name="Klingl A."/>
            <person name="Woyke T."/>
            <person name="Ryan C.M."/>
            <person name="Banfield J.F."/>
        </authorList>
    </citation>
    <scope>NUCLEOTIDE SEQUENCE [LARGE SCALE GENOMIC DNA]</scope>
</reference>